<dbReference type="Proteomes" id="UP000075238">
    <property type="component" value="Chromosome 1"/>
</dbReference>
<proteinExistence type="predicted"/>
<protein>
    <submittedName>
        <fullName evidence="1">Uncharacterized protein</fullName>
    </submittedName>
</protein>
<sequence length="96" mass="10919">MKRGFCKLSYRRSAPGLYLAFRFIELNAFRAKSEMRFLFRLSSAISDFVRCTETDEVPRLIRGEGVGGNAEDLADFIAIPPFQFTNYPAGCHESSR</sequence>
<keyword evidence="2" id="KW-1185">Reference proteome</keyword>
<dbReference type="KEGG" id="cnan:A2G96_20630"/>
<gene>
    <name evidence="1" type="ORF">A2G96_20630</name>
</gene>
<dbReference type="EMBL" id="CP014844">
    <property type="protein sequence ID" value="AMR79978.1"/>
    <property type="molecule type" value="Genomic_DNA"/>
</dbReference>
<dbReference type="STRING" id="1796606.A2G96_20630"/>
<evidence type="ECO:0000313" key="2">
    <source>
        <dbReference type="Proteomes" id="UP000075238"/>
    </source>
</evidence>
<name>A0A142JPG6_9BURK</name>
<evidence type="ECO:0000313" key="1">
    <source>
        <dbReference type="EMBL" id="AMR79978.1"/>
    </source>
</evidence>
<dbReference type="AlphaFoldDB" id="A0A142JPG6"/>
<reference evidence="1 2" key="1">
    <citation type="submission" date="2016-03" db="EMBL/GenBank/DDBJ databases">
        <title>Complete genome sequence of a novel chlorpyrifos degrading bacterium, Cupriavidus nantongensis sp. X1.</title>
        <authorList>
            <person name="Fang L."/>
        </authorList>
    </citation>
    <scope>NUCLEOTIDE SEQUENCE [LARGE SCALE GENOMIC DNA]</scope>
    <source>
        <strain evidence="1 2">X1</strain>
    </source>
</reference>
<organism evidence="1 2">
    <name type="scientific">Cupriavidus nantongensis</name>
    <dbReference type="NCBI Taxonomy" id="1796606"/>
    <lineage>
        <taxon>Bacteria</taxon>
        <taxon>Pseudomonadati</taxon>
        <taxon>Pseudomonadota</taxon>
        <taxon>Betaproteobacteria</taxon>
        <taxon>Burkholderiales</taxon>
        <taxon>Burkholderiaceae</taxon>
        <taxon>Cupriavidus</taxon>
    </lineage>
</organism>
<accession>A0A142JPG6</accession>